<evidence type="ECO:0000256" key="7">
    <source>
        <dbReference type="ARBA" id="ARBA00023136"/>
    </source>
</evidence>
<reference evidence="11 12" key="1">
    <citation type="submission" date="2022-12" db="EMBL/GenBank/DDBJ databases">
        <title>Chromosome-level genome assembly of true bugs.</title>
        <authorList>
            <person name="Ma L."/>
            <person name="Li H."/>
        </authorList>
    </citation>
    <scope>NUCLEOTIDE SEQUENCE [LARGE SCALE GENOMIC DNA]</scope>
    <source>
        <strain evidence="11">Lab_2022b</strain>
    </source>
</reference>
<sequence length="254" mass="29174">MIILTWLFYFTLPPVIDIIIYFTGYEMRTFTLPLPLSGYLEKDPPRSLKNSLLLAFSIFWSIISFSGHVGSIGTFFSLIMYTHAILQIFNLSVDRLNFSKEHENESLTKIINMHQNIIRLDESLKEVYGLGFLLQNLMISICICMCLFTVSNTEDKVMITAYIFGLLYYGSLSIVCCFLGQLIENESDKMLVTISNIPWVDMSPNIRKDLILILLQSSRMIEISFKGYSPLNFNTLMAIFNTTYSYFTLLQSVA</sequence>
<evidence type="ECO:0000256" key="9">
    <source>
        <dbReference type="ARBA" id="ARBA00023224"/>
    </source>
</evidence>
<organism evidence="11 12">
    <name type="scientific">Rhynocoris fuscipes</name>
    <dbReference type="NCBI Taxonomy" id="488301"/>
    <lineage>
        <taxon>Eukaryota</taxon>
        <taxon>Metazoa</taxon>
        <taxon>Ecdysozoa</taxon>
        <taxon>Arthropoda</taxon>
        <taxon>Hexapoda</taxon>
        <taxon>Insecta</taxon>
        <taxon>Pterygota</taxon>
        <taxon>Neoptera</taxon>
        <taxon>Paraneoptera</taxon>
        <taxon>Hemiptera</taxon>
        <taxon>Heteroptera</taxon>
        <taxon>Panheteroptera</taxon>
        <taxon>Cimicomorpha</taxon>
        <taxon>Reduviidae</taxon>
        <taxon>Harpactorinae</taxon>
        <taxon>Harpactorini</taxon>
        <taxon>Rhynocoris</taxon>
    </lineage>
</organism>
<dbReference type="AlphaFoldDB" id="A0AAW1DGS4"/>
<evidence type="ECO:0000313" key="12">
    <source>
        <dbReference type="Proteomes" id="UP001461498"/>
    </source>
</evidence>
<evidence type="ECO:0000256" key="2">
    <source>
        <dbReference type="ARBA" id="ARBA00022475"/>
    </source>
</evidence>
<evidence type="ECO:0000313" key="11">
    <source>
        <dbReference type="EMBL" id="KAK9509294.1"/>
    </source>
</evidence>
<name>A0AAW1DGS4_9HEMI</name>
<dbReference type="Proteomes" id="UP001461498">
    <property type="component" value="Unassembled WGS sequence"/>
</dbReference>
<proteinExistence type="predicted"/>
<dbReference type="Pfam" id="PF02949">
    <property type="entry name" value="7tm_6"/>
    <property type="match status" value="1"/>
</dbReference>
<feature type="transmembrane region" description="Helical" evidence="10">
    <location>
        <begin position="157"/>
        <end position="180"/>
    </location>
</feature>
<evidence type="ECO:0000256" key="8">
    <source>
        <dbReference type="ARBA" id="ARBA00023170"/>
    </source>
</evidence>
<keyword evidence="6 10" id="KW-1133">Transmembrane helix</keyword>
<accession>A0AAW1DGS4</accession>
<dbReference type="PANTHER" id="PTHR21137">
    <property type="entry name" value="ODORANT RECEPTOR"/>
    <property type="match status" value="1"/>
</dbReference>
<keyword evidence="5" id="KW-0552">Olfaction</keyword>
<keyword evidence="7 10" id="KW-0472">Membrane</keyword>
<feature type="transmembrane region" description="Helical" evidence="10">
    <location>
        <begin position="127"/>
        <end position="151"/>
    </location>
</feature>
<evidence type="ECO:0000256" key="10">
    <source>
        <dbReference type="SAM" id="Phobius"/>
    </source>
</evidence>
<keyword evidence="12" id="KW-1185">Reference proteome</keyword>
<feature type="transmembrane region" description="Helical" evidence="10">
    <location>
        <begin position="6"/>
        <end position="24"/>
    </location>
</feature>
<dbReference type="GO" id="GO:0005886">
    <property type="term" value="C:plasma membrane"/>
    <property type="evidence" value="ECO:0007669"/>
    <property type="project" value="UniProtKB-SubCell"/>
</dbReference>
<feature type="transmembrane region" description="Helical" evidence="10">
    <location>
        <begin position="52"/>
        <end position="69"/>
    </location>
</feature>
<gene>
    <name evidence="11" type="ORF">O3M35_006643</name>
</gene>
<protein>
    <submittedName>
        <fullName evidence="11">Uncharacterized protein</fullName>
    </submittedName>
</protein>
<keyword evidence="2" id="KW-1003">Cell membrane</keyword>
<dbReference type="GO" id="GO:0007165">
    <property type="term" value="P:signal transduction"/>
    <property type="evidence" value="ECO:0007669"/>
    <property type="project" value="UniProtKB-KW"/>
</dbReference>
<dbReference type="EMBL" id="JAPXFL010000003">
    <property type="protein sequence ID" value="KAK9509294.1"/>
    <property type="molecule type" value="Genomic_DNA"/>
</dbReference>
<keyword evidence="4 10" id="KW-0812">Transmembrane</keyword>
<evidence type="ECO:0000256" key="3">
    <source>
        <dbReference type="ARBA" id="ARBA00022606"/>
    </source>
</evidence>
<keyword evidence="3" id="KW-0716">Sensory transduction</keyword>
<keyword evidence="9" id="KW-0807">Transducer</keyword>
<evidence type="ECO:0000256" key="4">
    <source>
        <dbReference type="ARBA" id="ARBA00022692"/>
    </source>
</evidence>
<evidence type="ECO:0000256" key="6">
    <source>
        <dbReference type="ARBA" id="ARBA00022989"/>
    </source>
</evidence>
<evidence type="ECO:0000256" key="5">
    <source>
        <dbReference type="ARBA" id="ARBA00022725"/>
    </source>
</evidence>
<dbReference type="PANTHER" id="PTHR21137:SF35">
    <property type="entry name" value="ODORANT RECEPTOR 19A-RELATED"/>
    <property type="match status" value="1"/>
</dbReference>
<dbReference type="InterPro" id="IPR004117">
    <property type="entry name" value="7tm6_olfct_rcpt"/>
</dbReference>
<comment type="caution">
    <text evidence="11">The sequence shown here is derived from an EMBL/GenBank/DDBJ whole genome shotgun (WGS) entry which is preliminary data.</text>
</comment>
<dbReference type="GO" id="GO:0004984">
    <property type="term" value="F:olfactory receptor activity"/>
    <property type="evidence" value="ECO:0007669"/>
    <property type="project" value="InterPro"/>
</dbReference>
<keyword evidence="8" id="KW-0675">Receptor</keyword>
<dbReference type="GO" id="GO:0005549">
    <property type="term" value="F:odorant binding"/>
    <property type="evidence" value="ECO:0007669"/>
    <property type="project" value="InterPro"/>
</dbReference>
<comment type="subcellular location">
    <subcellularLocation>
        <location evidence="1">Cell membrane</location>
        <topology evidence="1">Multi-pass membrane protein</topology>
    </subcellularLocation>
</comment>
<evidence type="ECO:0000256" key="1">
    <source>
        <dbReference type="ARBA" id="ARBA00004651"/>
    </source>
</evidence>